<dbReference type="InterPro" id="IPR015421">
    <property type="entry name" value="PyrdxlP-dep_Trfase_major"/>
</dbReference>
<dbReference type="Pfam" id="PF00266">
    <property type="entry name" value="Aminotran_5"/>
    <property type="match status" value="1"/>
</dbReference>
<dbReference type="SUPFAM" id="SSF53383">
    <property type="entry name" value="PLP-dependent transferases"/>
    <property type="match status" value="1"/>
</dbReference>
<dbReference type="RefSeq" id="WP_379762061.1">
    <property type="nucleotide sequence ID" value="NZ_JBHSCL010000002.1"/>
</dbReference>
<dbReference type="EMBL" id="JBHSCL010000002">
    <property type="protein sequence ID" value="MFC4218684.1"/>
    <property type="molecule type" value="Genomic_DNA"/>
</dbReference>
<dbReference type="Gene3D" id="3.40.640.10">
    <property type="entry name" value="Type I PLP-dependent aspartate aminotransferase-like (Major domain)"/>
    <property type="match status" value="1"/>
</dbReference>
<organism evidence="3 4">
    <name type="scientific">Flagellimonas marina</name>
    <dbReference type="NCBI Taxonomy" id="1775168"/>
    <lineage>
        <taxon>Bacteria</taxon>
        <taxon>Pseudomonadati</taxon>
        <taxon>Bacteroidota</taxon>
        <taxon>Flavobacteriia</taxon>
        <taxon>Flavobacteriales</taxon>
        <taxon>Flavobacteriaceae</taxon>
        <taxon>Flagellimonas</taxon>
    </lineage>
</organism>
<evidence type="ECO:0000256" key="1">
    <source>
        <dbReference type="ARBA" id="ARBA00022898"/>
    </source>
</evidence>
<evidence type="ECO:0000313" key="3">
    <source>
        <dbReference type="EMBL" id="MFC4218684.1"/>
    </source>
</evidence>
<accession>A0ABV8PEQ2</accession>
<keyword evidence="3" id="KW-0032">Aminotransferase</keyword>
<proteinExistence type="predicted"/>
<dbReference type="Gene3D" id="3.90.1150.10">
    <property type="entry name" value="Aspartate Aminotransferase, domain 1"/>
    <property type="match status" value="1"/>
</dbReference>
<evidence type="ECO:0000313" key="4">
    <source>
        <dbReference type="Proteomes" id="UP001595841"/>
    </source>
</evidence>
<keyword evidence="4" id="KW-1185">Reference proteome</keyword>
<gene>
    <name evidence="3" type="ORF">ACFOWS_00970</name>
</gene>
<dbReference type="InterPro" id="IPR000192">
    <property type="entry name" value="Aminotrans_V_dom"/>
</dbReference>
<dbReference type="PANTHER" id="PTHR43586">
    <property type="entry name" value="CYSTEINE DESULFURASE"/>
    <property type="match status" value="1"/>
</dbReference>
<dbReference type="InterPro" id="IPR015422">
    <property type="entry name" value="PyrdxlP-dep_Trfase_small"/>
</dbReference>
<dbReference type="PANTHER" id="PTHR43586:SF15">
    <property type="entry name" value="BLR3095 PROTEIN"/>
    <property type="match status" value="1"/>
</dbReference>
<name>A0ABV8PEQ2_9FLAO</name>
<keyword evidence="3" id="KW-0808">Transferase</keyword>
<dbReference type="Proteomes" id="UP001595841">
    <property type="component" value="Unassembled WGS sequence"/>
</dbReference>
<comment type="caution">
    <text evidence="3">The sequence shown here is derived from an EMBL/GenBank/DDBJ whole genome shotgun (WGS) entry which is preliminary data.</text>
</comment>
<evidence type="ECO:0000259" key="2">
    <source>
        <dbReference type="Pfam" id="PF00266"/>
    </source>
</evidence>
<dbReference type="InterPro" id="IPR015424">
    <property type="entry name" value="PyrdxlP-dep_Trfase"/>
</dbReference>
<sequence length="364" mass="41065">MQNLRKKFPVLNQCIYANTASAGLLSEDLMEWRQGHDLDFLIGGSEMKAKSFAHMPIIKKTIGKFFHCKPENVALVPNFSLGLNLLLEGLSADKKVLLLQNDYPSVNWPFETRNFKREYADIDAHMEENIHAKVKTGDIDVLALSVVQWVNGVKVNLDFIKKLKKDFPNLLIIGDGTQFCGTEPFNFEKSGFDIMGASAYKWLLGGYGNGFYLVKDAVMDQFKLKGIGNGSVDNDQSKRNIISFCKYLEPGHLDSFNFGSLEFALNFLDEIGQEDIQAHLQKLSNKAKTALGELGLLDQSILDREQHSTIFNIKGDEKLFNKLTEENVIASPRGGGVRLSFHFYNTVEEIDVITTLLKRWLSKR</sequence>
<keyword evidence="1" id="KW-0663">Pyridoxal phosphate</keyword>
<protein>
    <submittedName>
        <fullName evidence="3">Aminotransferase class V-fold PLP-dependent enzyme</fullName>
    </submittedName>
</protein>
<reference evidence="4" key="1">
    <citation type="journal article" date="2019" name="Int. J. Syst. Evol. Microbiol.">
        <title>The Global Catalogue of Microorganisms (GCM) 10K type strain sequencing project: providing services to taxonomists for standard genome sequencing and annotation.</title>
        <authorList>
            <consortium name="The Broad Institute Genomics Platform"/>
            <consortium name="The Broad Institute Genome Sequencing Center for Infectious Disease"/>
            <person name="Wu L."/>
            <person name="Ma J."/>
        </authorList>
    </citation>
    <scope>NUCLEOTIDE SEQUENCE [LARGE SCALE GENOMIC DNA]</scope>
    <source>
        <strain evidence="4">CGMCC 1.15774</strain>
    </source>
</reference>
<dbReference type="GO" id="GO:0008483">
    <property type="term" value="F:transaminase activity"/>
    <property type="evidence" value="ECO:0007669"/>
    <property type="project" value="UniProtKB-KW"/>
</dbReference>
<feature type="domain" description="Aminotransferase class V" evidence="2">
    <location>
        <begin position="46"/>
        <end position="351"/>
    </location>
</feature>